<evidence type="ECO:0000256" key="1">
    <source>
        <dbReference type="SAM" id="Phobius"/>
    </source>
</evidence>
<accession>A0A813XIK0</accession>
<name>A0A813XIK0_9BILA</name>
<dbReference type="AlphaFoldDB" id="A0A813XIK0"/>
<keyword evidence="1" id="KW-0812">Transmembrane</keyword>
<reference evidence="2" key="1">
    <citation type="submission" date="2021-02" db="EMBL/GenBank/DDBJ databases">
        <authorList>
            <person name="Nowell W R."/>
        </authorList>
    </citation>
    <scope>NUCLEOTIDE SEQUENCE</scope>
</reference>
<organism evidence="2 3">
    <name type="scientific">Rotaria sordida</name>
    <dbReference type="NCBI Taxonomy" id="392033"/>
    <lineage>
        <taxon>Eukaryota</taxon>
        <taxon>Metazoa</taxon>
        <taxon>Spiralia</taxon>
        <taxon>Gnathifera</taxon>
        <taxon>Rotifera</taxon>
        <taxon>Eurotatoria</taxon>
        <taxon>Bdelloidea</taxon>
        <taxon>Philodinida</taxon>
        <taxon>Philodinidae</taxon>
        <taxon>Rotaria</taxon>
    </lineage>
</organism>
<dbReference type="EMBL" id="CAJNOT010000161">
    <property type="protein sequence ID" value="CAF0872058.1"/>
    <property type="molecule type" value="Genomic_DNA"/>
</dbReference>
<feature type="transmembrane region" description="Helical" evidence="1">
    <location>
        <begin position="6"/>
        <end position="26"/>
    </location>
</feature>
<evidence type="ECO:0000313" key="2">
    <source>
        <dbReference type="EMBL" id="CAF0872058.1"/>
    </source>
</evidence>
<proteinExistence type="predicted"/>
<sequence>MNKILRYGVILNAVFPIYPLLTYKSFYQATIMFKYMIFTGSPYKRSPCWGIHQESNRLINYYPFDIVEYRRAYLTFSE</sequence>
<keyword evidence="1" id="KW-1133">Transmembrane helix</keyword>
<comment type="caution">
    <text evidence="2">The sequence shown here is derived from an EMBL/GenBank/DDBJ whole genome shotgun (WGS) entry which is preliminary data.</text>
</comment>
<gene>
    <name evidence="2" type="ORF">ZHD862_LOCUS5930</name>
</gene>
<dbReference type="Proteomes" id="UP000663864">
    <property type="component" value="Unassembled WGS sequence"/>
</dbReference>
<keyword evidence="1" id="KW-0472">Membrane</keyword>
<protein>
    <submittedName>
        <fullName evidence="2">Uncharacterized protein</fullName>
    </submittedName>
</protein>
<evidence type="ECO:0000313" key="3">
    <source>
        <dbReference type="Proteomes" id="UP000663864"/>
    </source>
</evidence>